<comment type="similarity">
    <text evidence="2">Belongs to the venom Kunitz-type family. 03 (sub-Kunitz) subfamily.</text>
</comment>
<evidence type="ECO:0000313" key="6">
    <source>
        <dbReference type="RefSeq" id="XP_022817104.1"/>
    </source>
</evidence>
<feature type="signal peptide" evidence="3">
    <location>
        <begin position="1"/>
        <end position="21"/>
    </location>
</feature>
<feature type="domain" description="BPTI/Kunitz inhibitor" evidence="4">
    <location>
        <begin position="27"/>
        <end position="78"/>
    </location>
</feature>
<accession>A0A9J7DWL9</accession>
<keyword evidence="3" id="KW-0732">Signal</keyword>
<proteinExistence type="inferred from homology"/>
<dbReference type="InterPro" id="IPR051388">
    <property type="entry name" value="Serpin_venom_toxin"/>
</dbReference>
<evidence type="ECO:0000313" key="5">
    <source>
        <dbReference type="Proteomes" id="UP000301870"/>
    </source>
</evidence>
<dbReference type="AlphaFoldDB" id="A0A9J7DWL9"/>
<evidence type="ECO:0000259" key="4">
    <source>
        <dbReference type="PROSITE" id="PS50279"/>
    </source>
</evidence>
<keyword evidence="1" id="KW-1015">Disulfide bond</keyword>
<dbReference type="OrthoDB" id="4473401at2759"/>
<keyword evidence="5" id="KW-1185">Reference proteome</keyword>
<reference evidence="6" key="1">
    <citation type="submission" date="2025-08" db="UniProtKB">
        <authorList>
            <consortium name="RefSeq"/>
        </authorList>
    </citation>
    <scope>IDENTIFICATION</scope>
    <source>
        <strain evidence="6">Ishihara</strain>
        <tissue evidence="6">Whole body</tissue>
    </source>
</reference>
<dbReference type="GO" id="GO:0004867">
    <property type="term" value="F:serine-type endopeptidase inhibitor activity"/>
    <property type="evidence" value="ECO:0007669"/>
    <property type="project" value="InterPro"/>
</dbReference>
<evidence type="ECO:0000256" key="1">
    <source>
        <dbReference type="ARBA" id="ARBA00023157"/>
    </source>
</evidence>
<evidence type="ECO:0000256" key="2">
    <source>
        <dbReference type="ARBA" id="ARBA00038506"/>
    </source>
</evidence>
<evidence type="ECO:0000256" key="3">
    <source>
        <dbReference type="SAM" id="SignalP"/>
    </source>
</evidence>
<gene>
    <name evidence="6" type="primary">LOC111349967</name>
</gene>
<dbReference type="InterPro" id="IPR002223">
    <property type="entry name" value="Kunitz_BPTI"/>
</dbReference>
<sequence length="81" mass="9441">MYKLLNTILIFLFINADFAVSGRDSRCLERHTNEELNCLAYVPRYYYDQEKDECIFFVYGGCGGSKNNFSQKECEKVCLDS</sequence>
<dbReference type="Gene3D" id="4.10.410.10">
    <property type="entry name" value="Pancreatic trypsin inhibitor Kunitz domain"/>
    <property type="match status" value="1"/>
</dbReference>
<feature type="chain" id="PRO_5039930871" evidence="3">
    <location>
        <begin position="22"/>
        <end position="81"/>
    </location>
</feature>
<dbReference type="KEGG" id="sliu:111349967"/>
<protein>
    <submittedName>
        <fullName evidence="6">PI-actitoxin-Afv2a-like</fullName>
    </submittedName>
</protein>
<dbReference type="Pfam" id="PF00014">
    <property type="entry name" value="Kunitz_BPTI"/>
    <property type="match status" value="1"/>
</dbReference>
<organism evidence="5 6">
    <name type="scientific">Spodoptera litura</name>
    <name type="common">Asian cotton leafworm</name>
    <dbReference type="NCBI Taxonomy" id="69820"/>
    <lineage>
        <taxon>Eukaryota</taxon>
        <taxon>Metazoa</taxon>
        <taxon>Ecdysozoa</taxon>
        <taxon>Arthropoda</taxon>
        <taxon>Hexapoda</taxon>
        <taxon>Insecta</taxon>
        <taxon>Pterygota</taxon>
        <taxon>Neoptera</taxon>
        <taxon>Endopterygota</taxon>
        <taxon>Lepidoptera</taxon>
        <taxon>Glossata</taxon>
        <taxon>Ditrysia</taxon>
        <taxon>Noctuoidea</taxon>
        <taxon>Noctuidae</taxon>
        <taxon>Amphipyrinae</taxon>
        <taxon>Spodoptera</taxon>
    </lineage>
</organism>
<dbReference type="PROSITE" id="PS50279">
    <property type="entry name" value="BPTI_KUNITZ_2"/>
    <property type="match status" value="1"/>
</dbReference>
<dbReference type="CDD" id="cd00109">
    <property type="entry name" value="Kunitz-type"/>
    <property type="match status" value="1"/>
</dbReference>
<dbReference type="PANTHER" id="PTHR46751:SF1">
    <property type="entry name" value="WAP FOUR-DISULFIDE CORE DOMAIN PROTEIN 6A"/>
    <property type="match status" value="1"/>
</dbReference>
<dbReference type="RefSeq" id="XP_022817104.1">
    <property type="nucleotide sequence ID" value="XM_022961336.1"/>
</dbReference>
<name>A0A9J7DWL9_SPOLT</name>
<dbReference type="PANTHER" id="PTHR46751">
    <property type="entry name" value="EPPIN"/>
    <property type="match status" value="1"/>
</dbReference>
<dbReference type="GeneID" id="111349967"/>
<dbReference type="SUPFAM" id="SSF57362">
    <property type="entry name" value="BPTI-like"/>
    <property type="match status" value="1"/>
</dbReference>
<dbReference type="SMART" id="SM00131">
    <property type="entry name" value="KU"/>
    <property type="match status" value="1"/>
</dbReference>
<dbReference type="InterPro" id="IPR036880">
    <property type="entry name" value="Kunitz_BPTI_sf"/>
</dbReference>
<dbReference type="Proteomes" id="UP000301870">
    <property type="component" value="Chromosome 10"/>
</dbReference>